<dbReference type="Proteomes" id="UP000177709">
    <property type="component" value="Chromosome"/>
</dbReference>
<proteinExistence type="predicted"/>
<keyword evidence="5" id="KW-1185">Reference proteome</keyword>
<feature type="region of interest" description="Disordered" evidence="1">
    <location>
        <begin position="63"/>
        <end position="112"/>
    </location>
</feature>
<dbReference type="EMBL" id="JAMDMH010000015">
    <property type="protein sequence ID" value="MCY9575929.1"/>
    <property type="molecule type" value="Genomic_DNA"/>
</dbReference>
<feature type="compositionally biased region" description="Basic residues" evidence="1">
    <location>
        <begin position="88"/>
        <end position="103"/>
    </location>
</feature>
<sequence length="112" mass="13290">MSEDNKKQDYNIDTNVDPLTSLLVSDVLNKYNITAENRRPLNDEQKRNILKLVEDLQKKANDFVESQKEKKRQEETQTAQQSEETHSKANRGKRTTLRHRIHQRRESEQNNN</sequence>
<dbReference type="KEGG" id="bxi:BK049_02365"/>
<reference evidence="2 4" key="1">
    <citation type="submission" date="2016-10" db="EMBL/GenBank/DDBJ databases">
        <title>Whole genome sequence of hyper active fibrinolysis bacterium Bacillus pumilus strain VV3 isolated from fermented rice.</title>
        <authorList>
            <person name="Mariadas V.A."/>
            <person name="Vijayaraghavan P."/>
            <person name="Dhandapani V."/>
        </authorList>
    </citation>
    <scope>NUCLEOTIDE SEQUENCE [LARGE SCALE GENOMIC DNA]</scope>
    <source>
        <strain evidence="2 4">VV3</strain>
    </source>
</reference>
<protein>
    <submittedName>
        <fullName evidence="2">Spore coat protein</fullName>
    </submittedName>
</protein>
<dbReference type="EMBL" id="CP017786">
    <property type="protein sequence ID" value="AOZ87644.1"/>
    <property type="molecule type" value="Genomic_DNA"/>
</dbReference>
<feature type="compositionally biased region" description="Basic and acidic residues" evidence="1">
    <location>
        <begin position="63"/>
        <end position="75"/>
    </location>
</feature>
<dbReference type="AlphaFoldDB" id="A0AAC9IFW4"/>
<evidence type="ECO:0000256" key="1">
    <source>
        <dbReference type="SAM" id="MobiDB-lite"/>
    </source>
</evidence>
<reference evidence="3 5" key="2">
    <citation type="submission" date="2022-05" db="EMBL/GenBank/DDBJ databases">
        <title>Genome Sequencing of Bee-Associated Microbes.</title>
        <authorList>
            <person name="Dunlap C."/>
        </authorList>
    </citation>
    <scope>NUCLEOTIDE SEQUENCE [LARGE SCALE GENOMIC DNA]</scope>
    <source>
        <strain evidence="3 5">CBP-1093</strain>
    </source>
</reference>
<dbReference type="Proteomes" id="UP001527057">
    <property type="component" value="Unassembled WGS sequence"/>
</dbReference>
<keyword evidence="2" id="KW-0167">Capsid protein</keyword>
<keyword evidence="2" id="KW-0946">Virion</keyword>
<name>A0AAC9IFW4_9BACI</name>
<gene>
    <name evidence="2" type="ORF">BK049_02365</name>
    <name evidence="3" type="ORF">M5W27_08760</name>
</gene>
<organism evidence="2 4">
    <name type="scientific">Bacillus xiamenensis</name>
    <dbReference type="NCBI Taxonomy" id="1178537"/>
    <lineage>
        <taxon>Bacteria</taxon>
        <taxon>Bacillati</taxon>
        <taxon>Bacillota</taxon>
        <taxon>Bacilli</taxon>
        <taxon>Bacillales</taxon>
        <taxon>Bacillaceae</taxon>
        <taxon>Bacillus</taxon>
    </lineage>
</organism>
<evidence type="ECO:0000313" key="2">
    <source>
        <dbReference type="EMBL" id="AOZ87644.1"/>
    </source>
</evidence>
<evidence type="ECO:0000313" key="5">
    <source>
        <dbReference type="Proteomes" id="UP001527057"/>
    </source>
</evidence>
<accession>A0AAC9IFW4</accession>
<evidence type="ECO:0000313" key="4">
    <source>
        <dbReference type="Proteomes" id="UP000177709"/>
    </source>
</evidence>
<dbReference type="RefSeq" id="WP_071167768.1">
    <property type="nucleotide sequence ID" value="NZ_CP017786.1"/>
</dbReference>
<evidence type="ECO:0000313" key="3">
    <source>
        <dbReference type="EMBL" id="MCY9575929.1"/>
    </source>
</evidence>